<reference evidence="2 3" key="1">
    <citation type="submission" date="2016-07" db="EMBL/GenBank/DDBJ databases">
        <title>Multiple horizontal gene transfer events from other fungi enriched the ability of initially mycotrophic Trichoderma (Ascomycota) to feed on dead plant biomass.</title>
        <authorList>
            <consortium name="DOE Joint Genome Institute"/>
            <person name="Aerts A."/>
            <person name="Atanasova L."/>
            <person name="Chenthamara K."/>
            <person name="Zhang J."/>
            <person name="Grujic M."/>
            <person name="Henrissat B."/>
            <person name="Kuo A."/>
            <person name="Salamov A."/>
            <person name="Lipzen A."/>
            <person name="Labutti K."/>
            <person name="Barry K."/>
            <person name="Miao Y."/>
            <person name="Rahimi M.J."/>
            <person name="Shen Q."/>
            <person name="Grigoriev I.V."/>
            <person name="Kubicek C.P."/>
            <person name="Druzhinina I.S."/>
        </authorList>
    </citation>
    <scope>NUCLEOTIDE SEQUENCE [LARGE SCALE GENOMIC DNA]</scope>
    <source>
        <strain evidence="2 3">ATCC 18648</strain>
    </source>
</reference>
<protein>
    <submittedName>
        <fullName evidence="2">Uncharacterized protein</fullName>
    </submittedName>
</protein>
<feature type="transmembrane region" description="Helical" evidence="1">
    <location>
        <begin position="24"/>
        <end position="43"/>
    </location>
</feature>
<sequence length="88" mass="10540">MILFILCCLLRGEQVRDRYSFFPPGFPLRFSCIISIFFFFYLVKDHHLRAKEGNESQKGFAFRSLNSPMSFVVTFWSWGTANNLWFRR</sequence>
<keyword evidence="1" id="KW-1133">Transmembrane helix</keyword>
<evidence type="ECO:0000313" key="2">
    <source>
        <dbReference type="EMBL" id="PTB80062.1"/>
    </source>
</evidence>
<dbReference type="EMBL" id="KZ679127">
    <property type="protein sequence ID" value="PTB80062.1"/>
    <property type="molecule type" value="Genomic_DNA"/>
</dbReference>
<dbReference type="AlphaFoldDB" id="A0A2T4CEV6"/>
<dbReference type="Proteomes" id="UP000240760">
    <property type="component" value="Unassembled WGS sequence"/>
</dbReference>
<evidence type="ECO:0000313" key="3">
    <source>
        <dbReference type="Proteomes" id="UP000240760"/>
    </source>
</evidence>
<keyword evidence="1" id="KW-0812">Transmembrane</keyword>
<keyword evidence="3" id="KW-1185">Reference proteome</keyword>
<gene>
    <name evidence="2" type="ORF">M440DRAFT_1110707</name>
</gene>
<keyword evidence="1" id="KW-0472">Membrane</keyword>
<organism evidence="2 3">
    <name type="scientific">Trichoderma longibrachiatum ATCC 18648</name>
    <dbReference type="NCBI Taxonomy" id="983965"/>
    <lineage>
        <taxon>Eukaryota</taxon>
        <taxon>Fungi</taxon>
        <taxon>Dikarya</taxon>
        <taxon>Ascomycota</taxon>
        <taxon>Pezizomycotina</taxon>
        <taxon>Sordariomycetes</taxon>
        <taxon>Hypocreomycetidae</taxon>
        <taxon>Hypocreales</taxon>
        <taxon>Hypocreaceae</taxon>
        <taxon>Trichoderma</taxon>
    </lineage>
</organism>
<name>A0A2T4CEV6_TRILO</name>
<proteinExistence type="predicted"/>
<evidence type="ECO:0000256" key="1">
    <source>
        <dbReference type="SAM" id="Phobius"/>
    </source>
</evidence>
<accession>A0A2T4CEV6</accession>